<keyword evidence="1" id="KW-0597">Phosphoprotein</keyword>
<name>X1EZF6_9ZZZZ</name>
<dbReference type="Pfam" id="PF00072">
    <property type="entry name" value="Response_reg"/>
    <property type="match status" value="1"/>
</dbReference>
<evidence type="ECO:0000256" key="4">
    <source>
        <dbReference type="ARBA" id="ARBA00023125"/>
    </source>
</evidence>
<dbReference type="GO" id="GO:0000976">
    <property type="term" value="F:transcription cis-regulatory region binding"/>
    <property type="evidence" value="ECO:0007669"/>
    <property type="project" value="TreeGrafter"/>
</dbReference>
<keyword evidence="4" id="KW-0238">DNA-binding</keyword>
<evidence type="ECO:0000313" key="8">
    <source>
        <dbReference type="EMBL" id="GAH38781.1"/>
    </source>
</evidence>
<feature type="domain" description="OmpR/PhoB-type" evidence="7">
    <location>
        <begin position="125"/>
        <end position="223"/>
    </location>
</feature>
<dbReference type="Gene3D" id="6.10.250.690">
    <property type="match status" value="1"/>
</dbReference>
<organism evidence="8">
    <name type="scientific">marine sediment metagenome</name>
    <dbReference type="NCBI Taxonomy" id="412755"/>
    <lineage>
        <taxon>unclassified sequences</taxon>
        <taxon>metagenomes</taxon>
        <taxon>ecological metagenomes</taxon>
    </lineage>
</organism>
<dbReference type="GO" id="GO:0000156">
    <property type="term" value="F:phosphorelay response regulator activity"/>
    <property type="evidence" value="ECO:0007669"/>
    <property type="project" value="TreeGrafter"/>
</dbReference>
<evidence type="ECO:0008006" key="9">
    <source>
        <dbReference type="Google" id="ProtNLM"/>
    </source>
</evidence>
<evidence type="ECO:0000256" key="2">
    <source>
        <dbReference type="ARBA" id="ARBA00023012"/>
    </source>
</evidence>
<dbReference type="InterPro" id="IPR039420">
    <property type="entry name" value="WalR-like"/>
</dbReference>
<dbReference type="CDD" id="cd00383">
    <property type="entry name" value="trans_reg_C"/>
    <property type="match status" value="1"/>
</dbReference>
<dbReference type="InterPro" id="IPR001789">
    <property type="entry name" value="Sig_transdc_resp-reg_receiver"/>
</dbReference>
<dbReference type="GO" id="GO:0005829">
    <property type="term" value="C:cytosol"/>
    <property type="evidence" value="ECO:0007669"/>
    <property type="project" value="TreeGrafter"/>
</dbReference>
<feature type="non-terminal residue" evidence="8">
    <location>
        <position position="1"/>
    </location>
</feature>
<evidence type="ECO:0000256" key="1">
    <source>
        <dbReference type="ARBA" id="ARBA00022553"/>
    </source>
</evidence>
<dbReference type="PROSITE" id="PS50110">
    <property type="entry name" value="RESPONSE_REGULATORY"/>
    <property type="match status" value="1"/>
</dbReference>
<dbReference type="SMART" id="SM00862">
    <property type="entry name" value="Trans_reg_C"/>
    <property type="match status" value="1"/>
</dbReference>
<dbReference type="FunFam" id="3.40.50.2300:FF:000001">
    <property type="entry name" value="DNA-binding response regulator PhoB"/>
    <property type="match status" value="1"/>
</dbReference>
<keyword evidence="2" id="KW-0902">Two-component regulatory system</keyword>
<keyword evidence="5" id="KW-0804">Transcription</keyword>
<dbReference type="InterPro" id="IPR011006">
    <property type="entry name" value="CheY-like_superfamily"/>
</dbReference>
<sequence>FTVLIVDDDPKLLKMLQRTLIYENLSVLTASSGLEALPLVQGHQPDLIILDWMMPKMDGLSFIQKLRDEENQTMILMLTARDAIESRVEGLESGADDYLVKPFAPAEMVARVHAMLRRVQAKPENQDVAYAGVTLDPSSREAQRDDVPLSLTVTEFNLLHLLLRHPRQVLERSQIMNDVWGYDFRGDDNVLEIYIGYLRKKLEAGGAPRLIHTIRGVGYVLREE</sequence>
<dbReference type="CDD" id="cd17627">
    <property type="entry name" value="REC_OmpR_PrrA-like"/>
    <property type="match status" value="1"/>
</dbReference>
<keyword evidence="3" id="KW-0805">Transcription regulation</keyword>
<dbReference type="InterPro" id="IPR001867">
    <property type="entry name" value="OmpR/PhoB-type_DNA-bd"/>
</dbReference>
<evidence type="ECO:0000259" key="6">
    <source>
        <dbReference type="PROSITE" id="PS50110"/>
    </source>
</evidence>
<dbReference type="FunFam" id="1.10.10.10:FF:000005">
    <property type="entry name" value="Two-component system response regulator"/>
    <property type="match status" value="1"/>
</dbReference>
<gene>
    <name evidence="8" type="ORF">S03H2_18443</name>
</gene>
<dbReference type="PANTHER" id="PTHR48111">
    <property type="entry name" value="REGULATOR OF RPOS"/>
    <property type="match status" value="1"/>
</dbReference>
<dbReference type="GO" id="GO:0006355">
    <property type="term" value="P:regulation of DNA-templated transcription"/>
    <property type="evidence" value="ECO:0007669"/>
    <property type="project" value="InterPro"/>
</dbReference>
<dbReference type="InterPro" id="IPR036388">
    <property type="entry name" value="WH-like_DNA-bd_sf"/>
</dbReference>
<protein>
    <recommendedName>
        <fullName evidence="9">DNA-binding response regulator</fullName>
    </recommendedName>
</protein>
<accession>X1EZF6</accession>
<dbReference type="AlphaFoldDB" id="X1EZF6"/>
<dbReference type="Gene3D" id="1.10.10.10">
    <property type="entry name" value="Winged helix-like DNA-binding domain superfamily/Winged helix DNA-binding domain"/>
    <property type="match status" value="1"/>
</dbReference>
<evidence type="ECO:0000256" key="5">
    <source>
        <dbReference type="ARBA" id="ARBA00023163"/>
    </source>
</evidence>
<dbReference type="PROSITE" id="PS51755">
    <property type="entry name" value="OMPR_PHOB"/>
    <property type="match status" value="1"/>
</dbReference>
<evidence type="ECO:0000256" key="3">
    <source>
        <dbReference type="ARBA" id="ARBA00023015"/>
    </source>
</evidence>
<dbReference type="SMART" id="SM00448">
    <property type="entry name" value="REC"/>
    <property type="match status" value="1"/>
</dbReference>
<feature type="domain" description="Response regulatory" evidence="6">
    <location>
        <begin position="2"/>
        <end position="116"/>
    </location>
</feature>
<dbReference type="EMBL" id="BARU01009572">
    <property type="protein sequence ID" value="GAH38781.1"/>
    <property type="molecule type" value="Genomic_DNA"/>
</dbReference>
<proteinExistence type="predicted"/>
<reference evidence="8" key="1">
    <citation type="journal article" date="2014" name="Front. Microbiol.">
        <title>High frequency of phylogenetically diverse reductive dehalogenase-homologous genes in deep subseafloor sedimentary metagenomes.</title>
        <authorList>
            <person name="Kawai M."/>
            <person name="Futagami T."/>
            <person name="Toyoda A."/>
            <person name="Takaki Y."/>
            <person name="Nishi S."/>
            <person name="Hori S."/>
            <person name="Arai W."/>
            <person name="Tsubouchi T."/>
            <person name="Morono Y."/>
            <person name="Uchiyama I."/>
            <person name="Ito T."/>
            <person name="Fujiyama A."/>
            <person name="Inagaki F."/>
            <person name="Takami H."/>
        </authorList>
    </citation>
    <scope>NUCLEOTIDE SEQUENCE</scope>
    <source>
        <strain evidence="8">Expedition CK06-06</strain>
    </source>
</reference>
<dbReference type="Pfam" id="PF00486">
    <property type="entry name" value="Trans_reg_C"/>
    <property type="match status" value="1"/>
</dbReference>
<comment type="caution">
    <text evidence="8">The sequence shown here is derived from an EMBL/GenBank/DDBJ whole genome shotgun (WGS) entry which is preliminary data.</text>
</comment>
<dbReference type="SUPFAM" id="SSF52172">
    <property type="entry name" value="CheY-like"/>
    <property type="match status" value="1"/>
</dbReference>
<dbReference type="PANTHER" id="PTHR48111:SF22">
    <property type="entry name" value="REGULATOR OF RPOS"/>
    <property type="match status" value="1"/>
</dbReference>
<evidence type="ECO:0000259" key="7">
    <source>
        <dbReference type="PROSITE" id="PS51755"/>
    </source>
</evidence>
<dbReference type="GO" id="GO:0032993">
    <property type="term" value="C:protein-DNA complex"/>
    <property type="evidence" value="ECO:0007669"/>
    <property type="project" value="TreeGrafter"/>
</dbReference>
<dbReference type="Gene3D" id="3.40.50.2300">
    <property type="match status" value="1"/>
</dbReference>